<proteinExistence type="predicted"/>
<evidence type="ECO:0000313" key="2">
    <source>
        <dbReference type="Proteomes" id="UP000018888"/>
    </source>
</evidence>
<reference evidence="1 2" key="2">
    <citation type="journal article" date="2018" name="New Phytol.">
        <title>High intraspecific genome diversity in the model arbuscular mycorrhizal symbiont Rhizophagus irregularis.</title>
        <authorList>
            <person name="Chen E.C.H."/>
            <person name="Morin E."/>
            <person name="Beaudet D."/>
            <person name="Noel J."/>
            <person name="Yildirir G."/>
            <person name="Ndikumana S."/>
            <person name="Charron P."/>
            <person name="St-Onge C."/>
            <person name="Giorgi J."/>
            <person name="Kruger M."/>
            <person name="Marton T."/>
            <person name="Ropars J."/>
            <person name="Grigoriev I.V."/>
            <person name="Hainaut M."/>
            <person name="Henrissat B."/>
            <person name="Roux C."/>
            <person name="Martin F."/>
            <person name="Corradi N."/>
        </authorList>
    </citation>
    <scope>NUCLEOTIDE SEQUENCE [LARGE SCALE GENOMIC DNA]</scope>
    <source>
        <strain evidence="1 2">DAOM 197198</strain>
    </source>
</reference>
<gene>
    <name evidence="1" type="ORF">GLOIN_2v396640</name>
</gene>
<comment type="caution">
    <text evidence="1">The sequence shown here is derived from an EMBL/GenBank/DDBJ whole genome shotgun (WGS) entry which is preliminary data.</text>
</comment>
<keyword evidence="2" id="KW-1185">Reference proteome</keyword>
<dbReference type="AlphaFoldDB" id="A0A2P4PKT7"/>
<dbReference type="Proteomes" id="UP000018888">
    <property type="component" value="Unassembled WGS sequence"/>
</dbReference>
<organism evidence="1 2">
    <name type="scientific">Rhizophagus irregularis (strain DAOM 181602 / DAOM 197198 / MUCL 43194)</name>
    <name type="common">Arbuscular mycorrhizal fungus</name>
    <name type="synonym">Glomus intraradices</name>
    <dbReference type="NCBI Taxonomy" id="747089"/>
    <lineage>
        <taxon>Eukaryota</taxon>
        <taxon>Fungi</taxon>
        <taxon>Fungi incertae sedis</taxon>
        <taxon>Mucoromycota</taxon>
        <taxon>Glomeromycotina</taxon>
        <taxon>Glomeromycetes</taxon>
        <taxon>Glomerales</taxon>
        <taxon>Glomeraceae</taxon>
        <taxon>Rhizophagus</taxon>
    </lineage>
</organism>
<accession>A0A2P4PKT7</accession>
<name>A0A2P4PKT7_RHIID</name>
<evidence type="ECO:0000313" key="1">
    <source>
        <dbReference type="EMBL" id="POG66012.1"/>
    </source>
</evidence>
<reference evidence="1 2" key="1">
    <citation type="journal article" date="2013" name="Proc. Natl. Acad. Sci. U.S.A.">
        <title>Genome of an arbuscular mycorrhizal fungus provides insight into the oldest plant symbiosis.</title>
        <authorList>
            <person name="Tisserant E."/>
            <person name="Malbreil M."/>
            <person name="Kuo A."/>
            <person name="Kohler A."/>
            <person name="Symeonidi A."/>
            <person name="Balestrini R."/>
            <person name="Charron P."/>
            <person name="Duensing N."/>
            <person name="Frei Dit Frey N."/>
            <person name="Gianinazzi-Pearson V."/>
            <person name="Gilbert L.B."/>
            <person name="Handa Y."/>
            <person name="Herr J.R."/>
            <person name="Hijri M."/>
            <person name="Koul R."/>
            <person name="Kawaguchi M."/>
            <person name="Krajinski F."/>
            <person name="Lammers P.J."/>
            <person name="Masclaux F.G."/>
            <person name="Murat C."/>
            <person name="Morin E."/>
            <person name="Ndikumana S."/>
            <person name="Pagni M."/>
            <person name="Petitpierre D."/>
            <person name="Requena N."/>
            <person name="Rosikiewicz P."/>
            <person name="Riley R."/>
            <person name="Saito K."/>
            <person name="San Clemente H."/>
            <person name="Shapiro H."/>
            <person name="van Tuinen D."/>
            <person name="Becard G."/>
            <person name="Bonfante P."/>
            <person name="Paszkowski U."/>
            <person name="Shachar-Hill Y.Y."/>
            <person name="Tuskan G.A."/>
            <person name="Young P.W."/>
            <person name="Sanders I.R."/>
            <person name="Henrissat B."/>
            <person name="Rensing S.A."/>
            <person name="Grigoriev I.V."/>
            <person name="Corradi N."/>
            <person name="Roux C."/>
            <person name="Martin F."/>
        </authorList>
    </citation>
    <scope>NUCLEOTIDE SEQUENCE [LARGE SCALE GENOMIC DNA]</scope>
    <source>
        <strain evidence="1 2">DAOM 197198</strain>
    </source>
</reference>
<sequence>MKHFNIVKYSVNIFMIVRNEKFYFAEYINNFTHPIKKECLEIVIRNVQKMSRSLENCNIPDAKIL</sequence>
<protein>
    <submittedName>
        <fullName evidence="1">Uncharacterized protein</fullName>
    </submittedName>
</protein>
<dbReference type="EMBL" id="AUPC02000201">
    <property type="protein sequence ID" value="POG66012.1"/>
    <property type="molecule type" value="Genomic_DNA"/>
</dbReference>